<dbReference type="AlphaFoldDB" id="A0AAP0EIZ8"/>
<accession>A0AAP0EIZ8</accession>
<name>A0AAP0EIZ8_9MAGN</name>
<evidence type="ECO:0000256" key="1">
    <source>
        <dbReference type="SAM" id="MobiDB-lite"/>
    </source>
</evidence>
<feature type="region of interest" description="Disordered" evidence="1">
    <location>
        <begin position="34"/>
        <end position="69"/>
    </location>
</feature>
<evidence type="ECO:0000313" key="3">
    <source>
        <dbReference type="Proteomes" id="UP001419268"/>
    </source>
</evidence>
<comment type="caution">
    <text evidence="2">The sequence shown here is derived from an EMBL/GenBank/DDBJ whole genome shotgun (WGS) entry which is preliminary data.</text>
</comment>
<gene>
    <name evidence="2" type="ORF">Scep_025830</name>
</gene>
<dbReference type="EMBL" id="JBBNAG010000011">
    <property type="protein sequence ID" value="KAK9094361.1"/>
    <property type="molecule type" value="Genomic_DNA"/>
</dbReference>
<sequence length="102" mass="10471">MTMGGGAQAPPSGQGRGKHELPLCLVTQLPQRLRRWGPSLRPAGRPAEGPTGERRGARATHPGGEAMVSSFPHKSLTTAVLPLPRVGGGGGAASPLLGYFLL</sequence>
<dbReference type="Proteomes" id="UP001419268">
    <property type="component" value="Unassembled WGS sequence"/>
</dbReference>
<proteinExistence type="predicted"/>
<keyword evidence="3" id="KW-1185">Reference proteome</keyword>
<protein>
    <submittedName>
        <fullName evidence="2">Uncharacterized protein</fullName>
    </submittedName>
</protein>
<reference evidence="2 3" key="1">
    <citation type="submission" date="2024-01" db="EMBL/GenBank/DDBJ databases">
        <title>Genome assemblies of Stephania.</title>
        <authorList>
            <person name="Yang L."/>
        </authorList>
    </citation>
    <scope>NUCLEOTIDE SEQUENCE [LARGE SCALE GENOMIC DNA]</scope>
    <source>
        <strain evidence="2">JXDWG</strain>
        <tissue evidence="2">Leaf</tissue>
    </source>
</reference>
<feature type="region of interest" description="Disordered" evidence="1">
    <location>
        <begin position="1"/>
        <end position="20"/>
    </location>
</feature>
<organism evidence="2 3">
    <name type="scientific">Stephania cephalantha</name>
    <dbReference type="NCBI Taxonomy" id="152367"/>
    <lineage>
        <taxon>Eukaryota</taxon>
        <taxon>Viridiplantae</taxon>
        <taxon>Streptophyta</taxon>
        <taxon>Embryophyta</taxon>
        <taxon>Tracheophyta</taxon>
        <taxon>Spermatophyta</taxon>
        <taxon>Magnoliopsida</taxon>
        <taxon>Ranunculales</taxon>
        <taxon>Menispermaceae</taxon>
        <taxon>Menispermoideae</taxon>
        <taxon>Cissampelideae</taxon>
        <taxon>Stephania</taxon>
    </lineage>
</organism>
<evidence type="ECO:0000313" key="2">
    <source>
        <dbReference type="EMBL" id="KAK9094361.1"/>
    </source>
</evidence>